<dbReference type="SUPFAM" id="SSF50998">
    <property type="entry name" value="Quinoprotein alcohol dehydrogenase-like"/>
    <property type="match status" value="1"/>
</dbReference>
<dbReference type="RefSeq" id="WP_334558728.1">
    <property type="nucleotide sequence ID" value="NZ_JARUMK010000002.1"/>
</dbReference>
<gene>
    <name evidence="1" type="ORF">QBA37_35115</name>
</gene>
<dbReference type="Proteomes" id="UP001382181">
    <property type="component" value="Unassembled WGS sequence"/>
</dbReference>
<evidence type="ECO:0000313" key="1">
    <source>
        <dbReference type="EMBL" id="MEH0564403.1"/>
    </source>
</evidence>
<comment type="caution">
    <text evidence="1">The sequence shown here is derived from an EMBL/GenBank/DDBJ whole genome shotgun (WGS) entry which is preliminary data.</text>
</comment>
<accession>A0ABU8ADE3</accession>
<dbReference type="InterPro" id="IPR011047">
    <property type="entry name" value="Quinoprotein_ADH-like_sf"/>
</dbReference>
<protein>
    <recommendedName>
        <fullName evidence="3">WD40 repeat domain-containing protein</fullName>
    </recommendedName>
</protein>
<dbReference type="Gene3D" id="2.130.10.10">
    <property type="entry name" value="YVTN repeat-like/Quinoprotein amine dehydrogenase"/>
    <property type="match status" value="1"/>
</dbReference>
<sequence length="468" mass="49237">MELVAVLGRDTRRTVIVLPDLHEADTVELVLDLLQLPHVRLVVESRSGSAAHQVLSDSAGAELDLDLEQWRDQHRFEQWLASRTEDQDGTVPGIAASAGVDLSDPADICEADPWQVTVAYERDSDHDHGGLRAAWLRAGQSLCREQPAASRALALLCVLGDSADPRLVPALTELSAQADWDVRWSRVRGDVAPPWPGAVATLAMGKGPLADCLLVAGPGGVVKSLDAGNAVPRGRLPQGWWEPADITVMADGTVLVLDETGQVHAEANWAARLPGSGIARLLDDSPSGMQLLRTTVQEHTGTALASGAGFELGFVALGGPTGVVRTFGDFADSASLHRGPVSALAAVSIPLDGETALPLIYSGGADGTVRAWSPGHAAMTAPLVHRSSPVIGLDAAVTAMGRCVVVAWGDGLVQWIRCDSDVQQTFQPGPPVRAIALDRNGCVFVGMDEALVCLTPRQELADEVRSGS</sequence>
<evidence type="ECO:0008006" key="3">
    <source>
        <dbReference type="Google" id="ProtNLM"/>
    </source>
</evidence>
<proteinExistence type="predicted"/>
<organism evidence="1 2">
    <name type="scientific">Streptomyces silvae</name>
    <dbReference type="NCBI Taxonomy" id="2803812"/>
    <lineage>
        <taxon>Bacteria</taxon>
        <taxon>Bacillati</taxon>
        <taxon>Actinomycetota</taxon>
        <taxon>Actinomycetes</taxon>
        <taxon>Kitasatosporales</taxon>
        <taxon>Streptomycetaceae</taxon>
        <taxon>Streptomyces</taxon>
    </lineage>
</organism>
<evidence type="ECO:0000313" key="2">
    <source>
        <dbReference type="Proteomes" id="UP001382181"/>
    </source>
</evidence>
<name>A0ABU8ADE3_9ACTN</name>
<dbReference type="InterPro" id="IPR015943">
    <property type="entry name" value="WD40/YVTN_repeat-like_dom_sf"/>
</dbReference>
<reference evidence="1 2" key="1">
    <citation type="submission" date="2023-04" db="EMBL/GenBank/DDBJ databases">
        <title>Genomic diversity of scab-causing Streptomyces spp. in the province of Quebec, Canada.</title>
        <authorList>
            <person name="Biessy A."/>
            <person name="Cadieux M."/>
            <person name="Ciotola M."/>
            <person name="Filion M."/>
        </authorList>
    </citation>
    <scope>NUCLEOTIDE SEQUENCE [LARGE SCALE GENOMIC DNA]</scope>
    <source>
        <strain evidence="1 2">B21-103</strain>
    </source>
</reference>
<dbReference type="EMBL" id="JARUMK010000002">
    <property type="protein sequence ID" value="MEH0564403.1"/>
    <property type="molecule type" value="Genomic_DNA"/>
</dbReference>
<keyword evidence="2" id="KW-1185">Reference proteome</keyword>